<organism evidence="10 15">
    <name type="scientific">Plasmodium berghei</name>
    <dbReference type="NCBI Taxonomy" id="5821"/>
    <lineage>
        <taxon>Eukaryota</taxon>
        <taxon>Sar</taxon>
        <taxon>Alveolata</taxon>
        <taxon>Apicomplexa</taxon>
        <taxon>Aconoidasida</taxon>
        <taxon>Haemosporida</taxon>
        <taxon>Plasmodiidae</taxon>
        <taxon>Plasmodium</taxon>
        <taxon>Plasmodium (Vinckeia)</taxon>
    </lineage>
</organism>
<evidence type="ECO:0000256" key="5">
    <source>
        <dbReference type="ARBA" id="ARBA00022840"/>
    </source>
</evidence>
<dbReference type="HAMAP" id="MF_00534">
    <property type="entry name" value="Asn_tRNA_synth"/>
    <property type="match status" value="1"/>
</dbReference>
<evidence type="ECO:0000313" key="13">
    <source>
        <dbReference type="EMBL" id="SCM17180.1"/>
    </source>
</evidence>
<evidence type="ECO:0000313" key="18">
    <source>
        <dbReference type="Proteomes" id="UP000220214"/>
    </source>
</evidence>
<evidence type="ECO:0000313" key="16">
    <source>
        <dbReference type="Proteomes" id="UP000219860"/>
    </source>
</evidence>
<dbReference type="GO" id="GO:0003676">
    <property type="term" value="F:nucleic acid binding"/>
    <property type="evidence" value="ECO:0007669"/>
    <property type="project" value="InterPro"/>
</dbReference>
<sequence length="575" mass="66454">MAIEVDEETLKIAKEFQKKNEEEIKSKKLKPESIKLDNPSSNLIKINEASCRGRIKICNLLNVPISEVEYNNKDKIEKNKYIDQLVVVCGWSKAVRKQGGGRFCFVNLNDGSCHLNLQIVVNQNIDNYDKLLKCGIGCCFRFTGTLILSPVQNTEKKGLLNENVELTLTDNSIHSFEIYGENLDPQKYPLSKKNHGKEFLREVAHLRPRSYFISSVMRIRNALMLSTHLFFQSRGFICIHTPLITASDCEGGGEMFTVTTLFNEHGDISSIPKTKKKINNNETGKREDKNTNELETNNTNQYIVDFKKDFFSKQAFLTVSGQLSLENLCSSMGDVYTFGPTFRAENSHTSRHLAEFWMIEPEMAFADIYDNMELAEAYIKYCIRYVLNNNFHDIYYFEENVEKGLIERLKNILNDDFAKITYTNAIELLTKYSNNFDIPVKWGMDLQSEHERFISEQIFKKPVIVYNYPKDLKAFYMKLNDDNKTVAAMDVLVPKIGEVIGGSQREDNLELLDKMIIEKKLNIESYWWYRQLRKYGTHPHSGFGLGFERLIMLVTGVDNIKDTIPFPRYHGHAEF</sequence>
<dbReference type="EMBL" id="LT608267">
    <property type="protein sequence ID" value="SCM17180.1"/>
    <property type="molecule type" value="Genomic_DNA"/>
</dbReference>
<dbReference type="Proteomes" id="UP000219860">
    <property type="component" value="Chromosome 3"/>
</dbReference>
<dbReference type="PANTHER" id="PTHR22594:SF34">
    <property type="entry name" value="ASPARAGINE--TRNA LIGASE, MITOCHONDRIAL-RELATED"/>
    <property type="match status" value="1"/>
</dbReference>
<dbReference type="InterPro" id="IPR004522">
    <property type="entry name" value="Asn-tRNA-ligase"/>
</dbReference>
<dbReference type="GO" id="GO:0004816">
    <property type="term" value="F:asparagine-tRNA ligase activity"/>
    <property type="evidence" value="ECO:0007669"/>
    <property type="project" value="UniProtKB-EC"/>
</dbReference>
<evidence type="ECO:0000313" key="15">
    <source>
        <dbReference type="Proteomes" id="UP000069549"/>
    </source>
</evidence>
<evidence type="ECO:0000256" key="7">
    <source>
        <dbReference type="ARBA" id="ARBA00023146"/>
    </source>
</evidence>
<evidence type="ECO:0000256" key="1">
    <source>
        <dbReference type="ARBA" id="ARBA00008226"/>
    </source>
</evidence>
<evidence type="ECO:0000259" key="9">
    <source>
        <dbReference type="PROSITE" id="PS50862"/>
    </source>
</evidence>
<dbReference type="Pfam" id="PF00152">
    <property type="entry name" value="tRNA-synt_2"/>
    <property type="match status" value="2"/>
</dbReference>
<feature type="compositionally biased region" description="Basic and acidic residues" evidence="8">
    <location>
        <begin position="283"/>
        <end position="292"/>
    </location>
</feature>
<evidence type="ECO:0000313" key="14">
    <source>
        <dbReference type="EMBL" id="SCN22219.1"/>
    </source>
</evidence>
<dbReference type="GO" id="GO:0005739">
    <property type="term" value="C:mitochondrion"/>
    <property type="evidence" value="ECO:0007669"/>
    <property type="project" value="TreeGrafter"/>
</dbReference>
<dbReference type="CDD" id="cd00776">
    <property type="entry name" value="AsxRS_core"/>
    <property type="match status" value="1"/>
</dbReference>
<dbReference type="InterPro" id="IPR045864">
    <property type="entry name" value="aa-tRNA-synth_II/BPL/LPL"/>
</dbReference>
<dbReference type="Proteomes" id="UP000219974">
    <property type="component" value="Chromosome 3"/>
</dbReference>
<dbReference type="Gene3D" id="2.40.50.140">
    <property type="entry name" value="Nucleic acid-binding proteins"/>
    <property type="match status" value="1"/>
</dbReference>
<feature type="region of interest" description="Disordered" evidence="8">
    <location>
        <begin position="272"/>
        <end position="293"/>
    </location>
</feature>
<dbReference type="SUPFAM" id="SSF50249">
    <property type="entry name" value="Nucleic acid-binding proteins"/>
    <property type="match status" value="1"/>
</dbReference>
<dbReference type="EMBL" id="LT614629">
    <property type="protein sequence ID" value="SCN22219.1"/>
    <property type="molecule type" value="Genomic_DNA"/>
</dbReference>
<evidence type="ECO:0000256" key="8">
    <source>
        <dbReference type="SAM" id="MobiDB-lite"/>
    </source>
</evidence>
<dbReference type="AlphaFoldDB" id="A0A113QSG8"/>
<dbReference type="InterPro" id="IPR004364">
    <property type="entry name" value="Aa-tRNA-synt_II"/>
</dbReference>
<dbReference type="Gene3D" id="3.30.930.10">
    <property type="entry name" value="Bira Bifunctional Protein, Domain 2"/>
    <property type="match status" value="1"/>
</dbReference>
<dbReference type="EMBL" id="LT160023">
    <property type="protein sequence ID" value="CXH94607.1"/>
    <property type="molecule type" value="Genomic_DNA"/>
</dbReference>
<evidence type="ECO:0000256" key="4">
    <source>
        <dbReference type="ARBA" id="ARBA00022741"/>
    </source>
</evidence>
<reference evidence="10 15" key="1">
    <citation type="submission" date="2016-02" db="EMBL/GenBank/DDBJ databases">
        <authorList>
            <consortium name="Pathogen Informatics"/>
        </authorList>
    </citation>
    <scope>NUCLEOTIDE SEQUENCE [LARGE SCALE GENOMIC DNA]</scope>
    <source>
        <strain evidence="10 15">K173</strain>
        <strain evidence="11 19">NK65 ny</strain>
        <strain evidence="14 18">NK65e</strain>
        <strain evidence="12 16">SP11 Antwerpcl1</strain>
        <strain evidence="13 17">SP11 RLL</strain>
    </source>
</reference>
<feature type="domain" description="Aminoacyl-transfer RNA synthetases class-II family profile" evidence="9">
    <location>
        <begin position="217"/>
        <end position="565"/>
    </location>
</feature>
<dbReference type="SUPFAM" id="SSF55681">
    <property type="entry name" value="Class II aaRS and biotin synthetases"/>
    <property type="match status" value="1"/>
</dbReference>
<gene>
    <name evidence="10" type="ORF">PBK173_000042300</name>
    <name evidence="14" type="ORF">PBNK65E_000040500</name>
    <name evidence="11" type="ORF">PBNK65NY_000039700</name>
    <name evidence="12" type="ORF">PBSP11A_000039800</name>
    <name evidence="13" type="ORF">PBSP11RLL_000039900</name>
</gene>
<dbReference type="NCBIfam" id="TIGR00457">
    <property type="entry name" value="asnS"/>
    <property type="match status" value="1"/>
</dbReference>
<dbReference type="GO" id="GO:0005524">
    <property type="term" value="F:ATP binding"/>
    <property type="evidence" value="ECO:0007669"/>
    <property type="project" value="UniProtKB-KW"/>
</dbReference>
<evidence type="ECO:0000313" key="17">
    <source>
        <dbReference type="Proteomes" id="UP000219974"/>
    </source>
</evidence>
<dbReference type="Proteomes" id="UP000069549">
    <property type="component" value="Chromosome 3"/>
</dbReference>
<dbReference type="PROSITE" id="PS50862">
    <property type="entry name" value="AA_TRNA_LIGASE_II"/>
    <property type="match status" value="1"/>
</dbReference>
<comment type="similarity">
    <text evidence="1">Belongs to the class-II aminoacyl-tRNA synthetase family.</text>
</comment>
<proteinExistence type="inferred from homology"/>
<dbReference type="OrthoDB" id="1931232at2759"/>
<dbReference type="InterPro" id="IPR012340">
    <property type="entry name" value="NA-bd_OB-fold"/>
</dbReference>
<dbReference type="Proteomes" id="UP000516480">
    <property type="component" value="Chromosome 3"/>
</dbReference>
<dbReference type="EMBL" id="LT608251">
    <property type="protein sequence ID" value="SCM15386.1"/>
    <property type="molecule type" value="Genomic_DNA"/>
</dbReference>
<keyword evidence="7" id="KW-0030">Aminoacyl-tRNA synthetase</keyword>
<dbReference type="InterPro" id="IPR006195">
    <property type="entry name" value="aa-tRNA-synth_II"/>
</dbReference>
<dbReference type="GO" id="GO:0006421">
    <property type="term" value="P:asparaginyl-tRNA aminoacylation"/>
    <property type="evidence" value="ECO:0007669"/>
    <property type="project" value="InterPro"/>
</dbReference>
<dbReference type="VEuPathDB" id="PlasmoDB:PBANKA_0308600"/>
<dbReference type="EC" id="6.1.1.22" evidence="2"/>
<keyword evidence="4" id="KW-0547">Nucleotide-binding</keyword>
<dbReference type="CDD" id="cd04318">
    <property type="entry name" value="EcAsnRS_like_N"/>
    <property type="match status" value="1"/>
</dbReference>
<dbReference type="Pfam" id="PF01336">
    <property type="entry name" value="tRNA_anti-codon"/>
    <property type="match status" value="1"/>
</dbReference>
<dbReference type="OMA" id="PEMAFYD"/>
<keyword evidence="5" id="KW-0067">ATP-binding</keyword>
<evidence type="ECO:0000256" key="2">
    <source>
        <dbReference type="ARBA" id="ARBA00012816"/>
    </source>
</evidence>
<keyword evidence="3 10" id="KW-0436">Ligase</keyword>
<protein>
    <recommendedName>
        <fullName evidence="2">asparagine--tRNA ligase</fullName>
        <ecNumber evidence="2">6.1.1.22</ecNumber>
    </recommendedName>
</protein>
<dbReference type="Proteomes" id="UP000220214">
    <property type="component" value="Chromosome 3"/>
</dbReference>
<dbReference type="FunFam" id="3.30.930.10:FF:000016">
    <property type="entry name" value="Asparagine--tRNA ligase"/>
    <property type="match status" value="1"/>
</dbReference>
<dbReference type="PRINTS" id="PR01042">
    <property type="entry name" value="TRNASYNTHASP"/>
</dbReference>
<dbReference type="InterPro" id="IPR002312">
    <property type="entry name" value="Asp/Asn-tRNA-synth_IIb"/>
</dbReference>
<evidence type="ECO:0000313" key="19">
    <source>
        <dbReference type="Proteomes" id="UP000516480"/>
    </source>
</evidence>
<evidence type="ECO:0000256" key="6">
    <source>
        <dbReference type="ARBA" id="ARBA00022917"/>
    </source>
</evidence>
<dbReference type="InterPro" id="IPR004365">
    <property type="entry name" value="NA-bd_OB_tRNA"/>
</dbReference>
<evidence type="ECO:0000313" key="12">
    <source>
        <dbReference type="EMBL" id="SCM15386.1"/>
    </source>
</evidence>
<dbReference type="PANTHER" id="PTHR22594">
    <property type="entry name" value="ASPARTYL/LYSYL-TRNA SYNTHETASE"/>
    <property type="match status" value="1"/>
</dbReference>
<evidence type="ECO:0000256" key="3">
    <source>
        <dbReference type="ARBA" id="ARBA00022598"/>
    </source>
</evidence>
<dbReference type="EMBL" id="LT608139">
    <property type="protein sequence ID" value="SCL90935.1"/>
    <property type="molecule type" value="Genomic_DNA"/>
</dbReference>
<dbReference type="NCBIfam" id="NF003037">
    <property type="entry name" value="PRK03932.1"/>
    <property type="match status" value="1"/>
</dbReference>
<keyword evidence="6" id="KW-0648">Protein biosynthesis</keyword>
<evidence type="ECO:0000313" key="10">
    <source>
        <dbReference type="EMBL" id="CXH94607.1"/>
    </source>
</evidence>
<name>A0A113QSG8_PLABE</name>
<evidence type="ECO:0000313" key="11">
    <source>
        <dbReference type="EMBL" id="SCL90935.1"/>
    </source>
</evidence>
<accession>A0A113QSG8</accession>